<accession>A0A074LUX8</accession>
<dbReference type="InterPro" id="IPR045569">
    <property type="entry name" value="Metalloprtase-TldD/E_C"/>
</dbReference>
<dbReference type="Gene3D" id="3.30.2290.10">
    <property type="entry name" value="PmbA/TldD superfamily"/>
    <property type="match status" value="1"/>
</dbReference>
<comment type="caution">
    <text evidence="5">The sequence shown here is derived from an EMBL/GenBank/DDBJ whole genome shotgun (WGS) entry which is preliminary data.</text>
</comment>
<dbReference type="InterPro" id="IPR036059">
    <property type="entry name" value="TldD/PmbA_sf"/>
</dbReference>
<gene>
    <name evidence="5" type="ORF">EL26_04835</name>
</gene>
<dbReference type="InterPro" id="IPR035068">
    <property type="entry name" value="TldD/PmbA_N"/>
</dbReference>
<protein>
    <recommendedName>
        <fullName evidence="7">Peptidase U62</fullName>
    </recommendedName>
</protein>
<feature type="domain" description="Metalloprotease TldD/E C-terminal" evidence="3">
    <location>
        <begin position="226"/>
        <end position="450"/>
    </location>
</feature>
<evidence type="ECO:0000259" key="4">
    <source>
        <dbReference type="Pfam" id="PF19290"/>
    </source>
</evidence>
<dbReference type="GO" id="GO:0006508">
    <property type="term" value="P:proteolysis"/>
    <property type="evidence" value="ECO:0007669"/>
    <property type="project" value="InterPro"/>
</dbReference>
<dbReference type="InterPro" id="IPR045570">
    <property type="entry name" value="Metalloprtase-TldD/E_cen_dom"/>
</dbReference>
<evidence type="ECO:0000313" key="6">
    <source>
        <dbReference type="Proteomes" id="UP000027931"/>
    </source>
</evidence>
<evidence type="ECO:0000313" key="5">
    <source>
        <dbReference type="EMBL" id="KEO84430.1"/>
    </source>
</evidence>
<dbReference type="PANTHER" id="PTHR43421:SF1">
    <property type="entry name" value="METALLOPROTEASE PMBA"/>
    <property type="match status" value="1"/>
</dbReference>
<dbReference type="GO" id="GO:0008237">
    <property type="term" value="F:metallopeptidase activity"/>
    <property type="evidence" value="ECO:0007669"/>
    <property type="project" value="InterPro"/>
</dbReference>
<dbReference type="GO" id="GO:0005829">
    <property type="term" value="C:cytosol"/>
    <property type="evidence" value="ECO:0007669"/>
    <property type="project" value="TreeGrafter"/>
</dbReference>
<dbReference type="Pfam" id="PF19289">
    <property type="entry name" value="PmbA_TldD_3rd"/>
    <property type="match status" value="1"/>
</dbReference>
<dbReference type="Proteomes" id="UP000027931">
    <property type="component" value="Unassembled WGS sequence"/>
</dbReference>
<dbReference type="SUPFAM" id="SSF111283">
    <property type="entry name" value="Putative modulator of DNA gyrase, PmbA/TldD"/>
    <property type="match status" value="1"/>
</dbReference>
<dbReference type="AlphaFoldDB" id="A0A074LUX8"/>
<dbReference type="Pfam" id="PF19290">
    <property type="entry name" value="PmbA_TldD_2nd"/>
    <property type="match status" value="1"/>
</dbReference>
<organism evidence="5 6">
    <name type="scientific">Tumebacillus flagellatus</name>
    <dbReference type="NCBI Taxonomy" id="1157490"/>
    <lineage>
        <taxon>Bacteria</taxon>
        <taxon>Bacillati</taxon>
        <taxon>Bacillota</taxon>
        <taxon>Bacilli</taxon>
        <taxon>Bacillales</taxon>
        <taxon>Alicyclobacillaceae</taxon>
        <taxon>Tumebacillus</taxon>
    </lineage>
</organism>
<evidence type="ECO:0000259" key="2">
    <source>
        <dbReference type="Pfam" id="PF01523"/>
    </source>
</evidence>
<dbReference type="InterPro" id="IPR047657">
    <property type="entry name" value="PmbA"/>
</dbReference>
<name>A0A074LUX8_9BACL</name>
<dbReference type="RefSeq" id="WP_038085013.1">
    <property type="nucleotide sequence ID" value="NZ_JMIR01000004.1"/>
</dbReference>
<dbReference type="OrthoDB" id="9803618at2"/>
<evidence type="ECO:0000259" key="3">
    <source>
        <dbReference type="Pfam" id="PF19289"/>
    </source>
</evidence>
<reference evidence="5 6" key="1">
    <citation type="journal article" date="2013" name="Int. J. Syst. Evol. Microbiol.">
        <title>Tumebacillus flagellatus sp. nov., an alpha-amylase/pullulanase-producing bacterium isolated from cassava wastewater.</title>
        <authorList>
            <person name="Wang Q."/>
            <person name="Xie N."/>
            <person name="Qin Y."/>
            <person name="Shen N."/>
            <person name="Zhu J."/>
            <person name="Mi H."/>
            <person name="Huang R."/>
        </authorList>
    </citation>
    <scope>NUCLEOTIDE SEQUENCE [LARGE SCALE GENOMIC DNA]</scope>
    <source>
        <strain evidence="5 6">GST4</strain>
    </source>
</reference>
<dbReference type="EMBL" id="JMIR01000004">
    <property type="protein sequence ID" value="KEO84430.1"/>
    <property type="molecule type" value="Genomic_DNA"/>
</dbReference>
<comment type="similarity">
    <text evidence="1">Belongs to the peptidase U62 family.</text>
</comment>
<keyword evidence="6" id="KW-1185">Reference proteome</keyword>
<dbReference type="InterPro" id="IPR002510">
    <property type="entry name" value="Metalloprtase-TldD/E_N"/>
</dbReference>
<dbReference type="Pfam" id="PF01523">
    <property type="entry name" value="PmbA_TldD_1st"/>
    <property type="match status" value="1"/>
</dbReference>
<dbReference type="STRING" id="1157490.EL26_04835"/>
<proteinExistence type="inferred from homology"/>
<sequence>MEMVQFKELLFEKGREVGFTDMEIYYQAERETTVRVFRGEIDAYNIAEKAGLSFRGVIGGKMGYSYTEKIDADSVDLLLQEARENAAILEQSESEEIFAGSERYVELRDQSQQLRELTPDVLIDTAKAMEAAALAHDPRVEMVNSCMTVNSETELTIMNTKGLNCHTKDNLVIGYISALAKEDGVVSSAAKGEYSLRNIEEVNAAELAQTAASEAVGKLGAQTIESGQYPVILRNETASTLLKAFVSVFSGESASKGLTLLQDRVGQKVAGENVTIIDDPHRTDAPGSTPFDSEGMATARHDVVRNGELVTFLHNLKTAKHFGVESTGNAYKASYRGSVSVQPNNLVLEPGDRSLDELIAGTERGLMLVELQGVHAGTNAVSGDFSLACIGHLIENGKIVRPVNQITVSGNILELLNNVEAIGNDLKFDGYGRGAVGAPSIKIKSLAIAGK</sequence>
<feature type="domain" description="Metalloprotease TldD/E central" evidence="4">
    <location>
        <begin position="114"/>
        <end position="219"/>
    </location>
</feature>
<evidence type="ECO:0008006" key="7">
    <source>
        <dbReference type="Google" id="ProtNLM"/>
    </source>
</evidence>
<feature type="domain" description="Metalloprotease TldD/E N-terminal" evidence="2">
    <location>
        <begin position="23"/>
        <end position="86"/>
    </location>
</feature>
<evidence type="ECO:0000256" key="1">
    <source>
        <dbReference type="ARBA" id="ARBA00005836"/>
    </source>
</evidence>
<dbReference type="eggNOG" id="COG0312">
    <property type="taxonomic scope" value="Bacteria"/>
</dbReference>
<dbReference type="PANTHER" id="PTHR43421">
    <property type="entry name" value="METALLOPROTEASE PMBA"/>
    <property type="match status" value="1"/>
</dbReference>